<dbReference type="CDD" id="cd00673">
    <property type="entry name" value="AlaRS_core"/>
    <property type="match status" value="1"/>
</dbReference>
<keyword evidence="9 12" id="KW-0694">RNA-binding</keyword>
<comment type="cofactor">
    <cofactor evidence="12">
        <name>Zn(2+)</name>
        <dbReference type="ChEBI" id="CHEBI:29105"/>
    </cofactor>
    <text evidence="12">Binds 1 zinc ion per subunit.</text>
</comment>
<dbReference type="Gene3D" id="3.30.54.20">
    <property type="match status" value="1"/>
</dbReference>
<feature type="binding site" evidence="12">
    <location>
        <position position="667"/>
    </location>
    <ligand>
        <name>Zn(2+)</name>
        <dbReference type="ChEBI" id="CHEBI:29105"/>
    </ligand>
</feature>
<keyword evidence="7 12" id="KW-0862">Zinc</keyword>
<dbReference type="EC" id="6.1.1.7" evidence="12"/>
<protein>
    <recommendedName>
        <fullName evidence="12">Alanine--tRNA ligase</fullName>
        <ecNumber evidence="12">6.1.1.7</ecNumber>
    </recommendedName>
    <alternativeName>
        <fullName evidence="12">Alanyl-tRNA synthetase</fullName>
        <shortName evidence="12">AlaRS</shortName>
    </alternativeName>
</protein>
<dbReference type="NCBIfam" id="TIGR00344">
    <property type="entry name" value="alaS"/>
    <property type="match status" value="1"/>
</dbReference>
<feature type="domain" description="Alanyl-transfer RNA synthetases family profile" evidence="14">
    <location>
        <begin position="1"/>
        <end position="706"/>
    </location>
</feature>
<dbReference type="FunFam" id="3.30.980.10:FF:000004">
    <property type="entry name" value="Alanine--tRNA ligase, cytoplasmic"/>
    <property type="match status" value="1"/>
</dbReference>
<comment type="domain">
    <text evidence="12">Consists of three domains; the N-terminal catalytic domain, the editing domain and the C-terminal C-Ala domain. The editing domain removes incorrectly charged amino acids, while the C-Ala domain, along with tRNA(Ala), serves as a bridge to cooperatively bring together the editing and aminoacylation centers thus stimulating deacylation of misacylated tRNAs.</text>
</comment>
<dbReference type="EMBL" id="FQVF01000015">
    <property type="protein sequence ID" value="SHG04259.1"/>
    <property type="molecule type" value="Genomic_DNA"/>
</dbReference>
<keyword evidence="3 12" id="KW-0820">tRNA-binding</keyword>
<dbReference type="InterPro" id="IPR045864">
    <property type="entry name" value="aa-tRNA-synth_II/BPL/LPL"/>
</dbReference>
<feature type="binding site" evidence="12">
    <location>
        <position position="663"/>
    </location>
    <ligand>
        <name>Zn(2+)</name>
        <dbReference type="ChEBI" id="CHEBI:29105"/>
    </ligand>
</feature>
<evidence type="ECO:0000313" key="16">
    <source>
        <dbReference type="Proteomes" id="UP000184517"/>
    </source>
</evidence>
<dbReference type="Proteomes" id="UP000184517">
    <property type="component" value="Unassembled WGS sequence"/>
</dbReference>
<evidence type="ECO:0000256" key="3">
    <source>
        <dbReference type="ARBA" id="ARBA00022555"/>
    </source>
</evidence>
<dbReference type="HAMAP" id="MF_00036_B">
    <property type="entry name" value="Ala_tRNA_synth_B"/>
    <property type="match status" value="1"/>
</dbReference>
<evidence type="ECO:0000256" key="6">
    <source>
        <dbReference type="ARBA" id="ARBA00022741"/>
    </source>
</evidence>
<comment type="function">
    <text evidence="12">Catalyzes the attachment of alanine to tRNA(Ala) in a two-step reaction: alanine is first activated by ATP to form Ala-AMP and then transferred to the acceptor end of tRNA(Ala). Also edits incorrectly charged Ser-tRNA(Ala) and Gly-tRNA(Ala) via its editing domain.</text>
</comment>
<keyword evidence="10 12" id="KW-0648">Protein biosynthesis</keyword>
<dbReference type="SMART" id="SM00863">
    <property type="entry name" value="tRNA_SAD"/>
    <property type="match status" value="1"/>
</dbReference>
<name>A0A1M5GKM0_9GAMM</name>
<dbReference type="InterPro" id="IPR018164">
    <property type="entry name" value="Ala-tRNA-synth_IIc_N"/>
</dbReference>
<evidence type="ECO:0000256" key="4">
    <source>
        <dbReference type="ARBA" id="ARBA00022598"/>
    </source>
</evidence>
<evidence type="ECO:0000256" key="13">
    <source>
        <dbReference type="SAM" id="Coils"/>
    </source>
</evidence>
<dbReference type="InterPro" id="IPR050058">
    <property type="entry name" value="Ala-tRNA_ligase"/>
</dbReference>
<dbReference type="PROSITE" id="PS50860">
    <property type="entry name" value="AA_TRNA_LIGASE_II_ALA"/>
    <property type="match status" value="1"/>
</dbReference>
<evidence type="ECO:0000256" key="10">
    <source>
        <dbReference type="ARBA" id="ARBA00022917"/>
    </source>
</evidence>
<comment type="catalytic activity">
    <reaction evidence="12">
        <text>tRNA(Ala) + L-alanine + ATP = L-alanyl-tRNA(Ala) + AMP + diphosphate</text>
        <dbReference type="Rhea" id="RHEA:12540"/>
        <dbReference type="Rhea" id="RHEA-COMP:9657"/>
        <dbReference type="Rhea" id="RHEA-COMP:9923"/>
        <dbReference type="ChEBI" id="CHEBI:30616"/>
        <dbReference type="ChEBI" id="CHEBI:33019"/>
        <dbReference type="ChEBI" id="CHEBI:57972"/>
        <dbReference type="ChEBI" id="CHEBI:78442"/>
        <dbReference type="ChEBI" id="CHEBI:78497"/>
        <dbReference type="ChEBI" id="CHEBI:456215"/>
        <dbReference type="EC" id="6.1.1.7"/>
    </reaction>
</comment>
<keyword evidence="4 12" id="KW-0436">Ligase</keyword>
<dbReference type="PANTHER" id="PTHR11777">
    <property type="entry name" value="ALANYL-TRNA SYNTHETASE"/>
    <property type="match status" value="1"/>
</dbReference>
<feature type="binding site" evidence="12">
    <location>
        <position position="560"/>
    </location>
    <ligand>
        <name>Zn(2+)</name>
        <dbReference type="ChEBI" id="CHEBI:29105"/>
    </ligand>
</feature>
<dbReference type="SUPFAM" id="SSF55186">
    <property type="entry name" value="ThrRS/AlaRS common domain"/>
    <property type="match status" value="1"/>
</dbReference>
<comment type="subcellular location">
    <subcellularLocation>
        <location evidence="1 12">Cytoplasm</location>
    </subcellularLocation>
</comment>
<dbReference type="GO" id="GO:0045892">
    <property type="term" value="P:negative regulation of DNA-templated transcription"/>
    <property type="evidence" value="ECO:0007669"/>
    <property type="project" value="TreeGrafter"/>
</dbReference>
<dbReference type="FunFam" id="3.10.310.40:FF:000001">
    <property type="entry name" value="Alanine--tRNA ligase"/>
    <property type="match status" value="1"/>
</dbReference>
<dbReference type="Pfam" id="PF02272">
    <property type="entry name" value="DHHA1"/>
    <property type="match status" value="1"/>
</dbReference>
<keyword evidence="8 12" id="KW-0067">ATP-binding</keyword>
<dbReference type="GO" id="GO:0005829">
    <property type="term" value="C:cytosol"/>
    <property type="evidence" value="ECO:0007669"/>
    <property type="project" value="TreeGrafter"/>
</dbReference>
<dbReference type="PANTHER" id="PTHR11777:SF9">
    <property type="entry name" value="ALANINE--TRNA LIGASE, CYTOPLASMIC"/>
    <property type="match status" value="1"/>
</dbReference>
<dbReference type="InterPro" id="IPR012947">
    <property type="entry name" value="tRNA_SAD"/>
</dbReference>
<dbReference type="FunFam" id="3.30.54.20:FF:000001">
    <property type="entry name" value="Alanine--tRNA ligase"/>
    <property type="match status" value="1"/>
</dbReference>
<evidence type="ECO:0000256" key="9">
    <source>
        <dbReference type="ARBA" id="ARBA00022884"/>
    </source>
</evidence>
<keyword evidence="13" id="KW-0175">Coiled coil</keyword>
<comment type="similarity">
    <text evidence="2 12">Belongs to the class-II aminoacyl-tRNA synthetase family.</text>
</comment>
<dbReference type="STRING" id="1122206.SAMN02745753_03129"/>
<dbReference type="InterPro" id="IPR018162">
    <property type="entry name" value="Ala-tRNA-ligase_IIc_anticod-bd"/>
</dbReference>
<proteinExistence type="inferred from homology"/>
<dbReference type="Pfam" id="PF07973">
    <property type="entry name" value="tRNA_SAD"/>
    <property type="match status" value="1"/>
</dbReference>
<evidence type="ECO:0000256" key="11">
    <source>
        <dbReference type="ARBA" id="ARBA00023146"/>
    </source>
</evidence>
<evidence type="ECO:0000259" key="14">
    <source>
        <dbReference type="PROSITE" id="PS50860"/>
    </source>
</evidence>
<dbReference type="GO" id="GO:0004813">
    <property type="term" value="F:alanine-tRNA ligase activity"/>
    <property type="evidence" value="ECO:0007669"/>
    <property type="project" value="UniProtKB-UniRule"/>
</dbReference>
<feature type="coiled-coil region" evidence="13">
    <location>
        <begin position="722"/>
        <end position="756"/>
    </location>
</feature>
<dbReference type="InterPro" id="IPR003156">
    <property type="entry name" value="DHHA1_dom"/>
</dbReference>
<dbReference type="Gene3D" id="6.10.250.550">
    <property type="match status" value="1"/>
</dbReference>
<accession>A0A1M5GKM0</accession>
<dbReference type="OrthoDB" id="9803884at2"/>
<evidence type="ECO:0000256" key="1">
    <source>
        <dbReference type="ARBA" id="ARBA00004496"/>
    </source>
</evidence>
<dbReference type="GO" id="GO:0002161">
    <property type="term" value="F:aminoacyl-tRNA deacylase activity"/>
    <property type="evidence" value="ECO:0007669"/>
    <property type="project" value="TreeGrafter"/>
</dbReference>
<reference evidence="16" key="1">
    <citation type="submission" date="2016-11" db="EMBL/GenBank/DDBJ databases">
        <authorList>
            <person name="Varghese N."/>
            <person name="Submissions S."/>
        </authorList>
    </citation>
    <scope>NUCLEOTIDE SEQUENCE [LARGE SCALE GENOMIC DNA]</scope>
    <source>
        <strain evidence="16">DSM 16579</strain>
    </source>
</reference>
<dbReference type="RefSeq" id="WP_072840611.1">
    <property type="nucleotide sequence ID" value="NZ_FQVF01000015.1"/>
</dbReference>
<dbReference type="GO" id="GO:0006419">
    <property type="term" value="P:alanyl-tRNA aminoacylation"/>
    <property type="evidence" value="ECO:0007669"/>
    <property type="project" value="UniProtKB-UniRule"/>
</dbReference>
<dbReference type="Gene3D" id="2.40.30.130">
    <property type="match status" value="1"/>
</dbReference>
<organism evidence="15 16">
    <name type="scientific">Marinomonas polaris DSM 16579</name>
    <dbReference type="NCBI Taxonomy" id="1122206"/>
    <lineage>
        <taxon>Bacteria</taxon>
        <taxon>Pseudomonadati</taxon>
        <taxon>Pseudomonadota</taxon>
        <taxon>Gammaproteobacteria</taxon>
        <taxon>Oceanospirillales</taxon>
        <taxon>Oceanospirillaceae</taxon>
        <taxon>Marinomonas</taxon>
    </lineage>
</organism>
<evidence type="ECO:0000256" key="12">
    <source>
        <dbReference type="HAMAP-Rule" id="MF_00036"/>
    </source>
</evidence>
<evidence type="ECO:0000256" key="5">
    <source>
        <dbReference type="ARBA" id="ARBA00022723"/>
    </source>
</evidence>
<sequence>MKSSELRQSFLSYFESKQHQIVESSSLVPGNDPTLLFTNAGMVQFKDVFLGEDLRPYSRATTSQRCVRAGGKHNDLENVGYTARHHTFFEMLGNFSFGDYFKKDAIHYAWEFLTVVLKLPTEKLLVTVYADDDEAFDIWNKDIGLPAEKIIRIGDNKGGRYQSDNFWAMGDTGPCGPCSEVFYDHGEHIWGGPPGSPEEDGDRFIEIWNVVFMQFNRSADGTMAPLPKPSVDTGMGLERIAAILQGVHSNYEIDLFQNLIKAAAQVVGTQDLSAQSLRVIADHIRSCSFMIVDGVIPSNEGRGYVLRRIIRRAIRHGNKLGQKGVFFHKLVEALDAEMGEAYPELTKLKERVASILLKEEEQFAKTLDQGMKILEEAISELGDQKVIPGETVFKLYDTYGFPADLTNDVARENDLEIDEAGFEVAMDAQRARARSASNFSMDMSSGVKLDSVTEFTGYENLNATCEVEMILVDGTSVKAIEAGQVAAVILKSTPFYAESGGQVGDQGWLRGAGAFKVSSTTKQAKAHLHYGELKEGRLAVGDQVTGEVDRTLRMATTLNHSATHLMHEALRRILGDHVSQKGSLVNSERLRFDFSHFEGVTAIEIEQIEDMVNEQIRLNRPVETDIMDVESAKAKGAMALFGEKYDSEVRVLTMGADYSIELCGGTHVSRTGDIGFFKIITESGIAAGVRRIEAVTGKVAIDTTRQTESVLDGIASLVKGNKDSVLDKVVALNDQARSLQKELDVLKGKMAALAGADLASQAVDINGGKLLVAQVEVEDPKALRDLLDELKSKLESAVILLAAVNDGKVSLIAGVTKELTKNVKAGDLIKMIAPYVDGKGGGRPDMAQAGGNNPDGLSAALESVPGWVAERV</sequence>
<dbReference type="InterPro" id="IPR018165">
    <property type="entry name" value="Ala-tRNA-synth_IIc_core"/>
</dbReference>
<dbReference type="AlphaFoldDB" id="A0A1M5GKM0"/>
<dbReference type="SUPFAM" id="SSF101353">
    <property type="entry name" value="Putative anticodon-binding domain of alanyl-tRNA synthetase (AlaRS)"/>
    <property type="match status" value="1"/>
</dbReference>
<keyword evidence="11 12" id="KW-0030">Aminoacyl-tRNA synthetase</keyword>
<keyword evidence="6 12" id="KW-0547">Nucleotide-binding</keyword>
<dbReference type="InterPro" id="IPR018163">
    <property type="entry name" value="Thr/Ala-tRNA-synth_IIc_edit"/>
</dbReference>
<keyword evidence="16" id="KW-1185">Reference proteome</keyword>
<dbReference type="GO" id="GO:0008270">
    <property type="term" value="F:zinc ion binding"/>
    <property type="evidence" value="ECO:0007669"/>
    <property type="project" value="UniProtKB-UniRule"/>
</dbReference>
<dbReference type="InterPro" id="IPR002318">
    <property type="entry name" value="Ala-tRNA-lgiase_IIc"/>
</dbReference>
<dbReference type="PRINTS" id="PR00980">
    <property type="entry name" value="TRNASYNTHALA"/>
</dbReference>
<dbReference type="Pfam" id="PF01411">
    <property type="entry name" value="tRNA-synt_2c"/>
    <property type="match status" value="1"/>
</dbReference>
<feature type="binding site" evidence="12">
    <location>
        <position position="564"/>
    </location>
    <ligand>
        <name>Zn(2+)</name>
        <dbReference type="ChEBI" id="CHEBI:29105"/>
    </ligand>
</feature>
<dbReference type="Gene3D" id="3.30.930.10">
    <property type="entry name" value="Bira Bifunctional Protein, Domain 2"/>
    <property type="match status" value="1"/>
</dbReference>
<gene>
    <name evidence="12" type="primary">alaS</name>
    <name evidence="15" type="ORF">SAMN02745753_03129</name>
</gene>
<dbReference type="GO" id="GO:0005524">
    <property type="term" value="F:ATP binding"/>
    <property type="evidence" value="ECO:0007669"/>
    <property type="project" value="UniProtKB-UniRule"/>
</dbReference>
<dbReference type="FunFam" id="3.30.930.10:FF:000004">
    <property type="entry name" value="Alanine--tRNA ligase"/>
    <property type="match status" value="1"/>
</dbReference>
<dbReference type="InterPro" id="IPR009000">
    <property type="entry name" value="Transl_B-barrel_sf"/>
</dbReference>
<evidence type="ECO:0000256" key="2">
    <source>
        <dbReference type="ARBA" id="ARBA00008226"/>
    </source>
</evidence>
<keyword evidence="5 12" id="KW-0479">Metal-binding</keyword>
<dbReference type="Gene3D" id="3.10.310.40">
    <property type="match status" value="1"/>
</dbReference>
<evidence type="ECO:0000313" key="15">
    <source>
        <dbReference type="EMBL" id="SHG04259.1"/>
    </source>
</evidence>
<dbReference type="FunFam" id="2.40.30.130:FF:000001">
    <property type="entry name" value="Alanine--tRNA ligase"/>
    <property type="match status" value="1"/>
</dbReference>
<evidence type="ECO:0000256" key="8">
    <source>
        <dbReference type="ARBA" id="ARBA00022840"/>
    </source>
</evidence>
<dbReference type="SUPFAM" id="SSF50447">
    <property type="entry name" value="Translation proteins"/>
    <property type="match status" value="1"/>
</dbReference>
<dbReference type="SUPFAM" id="SSF55681">
    <property type="entry name" value="Class II aaRS and biotin synthetases"/>
    <property type="match status" value="1"/>
</dbReference>
<dbReference type="Gene3D" id="3.30.980.10">
    <property type="entry name" value="Threonyl-trna Synthetase, Chain A, domain 2"/>
    <property type="match status" value="1"/>
</dbReference>
<dbReference type="GO" id="GO:0000049">
    <property type="term" value="F:tRNA binding"/>
    <property type="evidence" value="ECO:0007669"/>
    <property type="project" value="UniProtKB-KW"/>
</dbReference>
<dbReference type="InterPro" id="IPR023033">
    <property type="entry name" value="Ala_tRNA_ligase_euk/bac"/>
</dbReference>
<keyword evidence="12" id="KW-0963">Cytoplasm</keyword>
<evidence type="ECO:0000256" key="7">
    <source>
        <dbReference type="ARBA" id="ARBA00022833"/>
    </source>
</evidence>